<accession>A0ABX7B2T9</accession>
<dbReference type="Proteomes" id="UP000595197">
    <property type="component" value="Chromosome"/>
</dbReference>
<name>A0ABX7B2T9_9PROT</name>
<dbReference type="SUPFAM" id="SSF53850">
    <property type="entry name" value="Periplasmic binding protein-like II"/>
    <property type="match status" value="1"/>
</dbReference>
<evidence type="ECO:0000313" key="1">
    <source>
        <dbReference type="EMBL" id="QQP88646.1"/>
    </source>
</evidence>
<evidence type="ECO:0008006" key="3">
    <source>
        <dbReference type="Google" id="ProtNLM"/>
    </source>
</evidence>
<proteinExistence type="predicted"/>
<dbReference type="EMBL" id="CP067420">
    <property type="protein sequence ID" value="QQP88646.1"/>
    <property type="molecule type" value="Genomic_DNA"/>
</dbReference>
<evidence type="ECO:0000313" key="2">
    <source>
        <dbReference type="Proteomes" id="UP000595197"/>
    </source>
</evidence>
<reference evidence="1" key="1">
    <citation type="submission" date="2021-02" db="EMBL/GenBank/DDBJ databases">
        <title>Skermanella TT6 skin isolate.</title>
        <authorList>
            <person name="Lee K."/>
            <person name="Ganzorig M."/>
        </authorList>
    </citation>
    <scope>NUCLEOTIDE SEQUENCE</scope>
    <source>
        <strain evidence="1">TT6</strain>
    </source>
</reference>
<dbReference type="RefSeq" id="WP_201073840.1">
    <property type="nucleotide sequence ID" value="NZ_CP067420.1"/>
</dbReference>
<protein>
    <recommendedName>
        <fullName evidence="3">Solute-binding protein family 3/N-terminal domain-containing protein</fullName>
    </recommendedName>
</protein>
<dbReference type="Gene3D" id="3.40.190.10">
    <property type="entry name" value="Periplasmic binding protein-like II"/>
    <property type="match status" value="2"/>
</dbReference>
<gene>
    <name evidence="1" type="ORF">IGS68_21890</name>
</gene>
<keyword evidence="2" id="KW-1185">Reference proteome</keyword>
<sequence>MLLSCLPAVPLPAAALDLVNIVLAPLPPFILEGAAPDHPQGIVTEVLSEAFRRDGRTPRYAYMPAARAEHTVRNGRAFATVVRGGSGGGSADFVLSDSLLEASVSAFVGTGYSGPPLDSFRAIAIRQSGGLADGPEPGGGAERPRLRVITIHGDPVQGSLVAAGVHIEDVASSAAALTLVLRGQGRVVLVTFAEPLLLAAQESGAARSAFLEFPIEQAEFRLAIARSRPGAAGLVERFNEALASMRDDGSIRAIQARHIGFRPATD</sequence>
<organism evidence="1 2">
    <name type="scientific">Skermanella cutis</name>
    <dbReference type="NCBI Taxonomy" id="2775420"/>
    <lineage>
        <taxon>Bacteria</taxon>
        <taxon>Pseudomonadati</taxon>
        <taxon>Pseudomonadota</taxon>
        <taxon>Alphaproteobacteria</taxon>
        <taxon>Rhodospirillales</taxon>
        <taxon>Azospirillaceae</taxon>
        <taxon>Skermanella</taxon>
    </lineage>
</organism>